<dbReference type="InterPro" id="IPR001841">
    <property type="entry name" value="Znf_RING"/>
</dbReference>
<dbReference type="SMART" id="SM00184">
    <property type="entry name" value="RING"/>
    <property type="match status" value="1"/>
</dbReference>
<dbReference type="Pfam" id="PF13639">
    <property type="entry name" value="zf-RING_2"/>
    <property type="match status" value="1"/>
</dbReference>
<keyword evidence="5" id="KW-0804">Transcription</keyword>
<gene>
    <name evidence="9" type="ORF">BT67DRAFT_409560</name>
</gene>
<keyword evidence="6" id="KW-0863">Zinc-finger</keyword>
<feature type="region of interest" description="Disordered" evidence="7">
    <location>
        <begin position="95"/>
        <end position="171"/>
    </location>
</feature>
<reference evidence="9" key="2">
    <citation type="submission" date="2023-05" db="EMBL/GenBank/DDBJ databases">
        <authorList>
            <consortium name="Lawrence Berkeley National Laboratory"/>
            <person name="Steindorff A."/>
            <person name="Hensen N."/>
            <person name="Bonometti L."/>
            <person name="Westerberg I."/>
            <person name="Brannstrom I.O."/>
            <person name="Guillou S."/>
            <person name="Cros-Aarteil S."/>
            <person name="Calhoun S."/>
            <person name="Haridas S."/>
            <person name="Kuo A."/>
            <person name="Mondo S."/>
            <person name="Pangilinan J."/>
            <person name="Riley R."/>
            <person name="Labutti K."/>
            <person name="Andreopoulos B."/>
            <person name="Lipzen A."/>
            <person name="Chen C."/>
            <person name="Yanf M."/>
            <person name="Daum C."/>
            <person name="Ng V."/>
            <person name="Clum A."/>
            <person name="Ohm R."/>
            <person name="Martin F."/>
            <person name="Silar P."/>
            <person name="Natvig D."/>
            <person name="Lalanne C."/>
            <person name="Gautier V."/>
            <person name="Ament-Velasquez S.L."/>
            <person name="Kruys A."/>
            <person name="Hutchinson M.I."/>
            <person name="Powell A.J."/>
            <person name="Barry K."/>
            <person name="Miller A.N."/>
            <person name="Grigoriev I.V."/>
            <person name="Debuchy R."/>
            <person name="Gladieux P."/>
            <person name="Thoren M.H."/>
            <person name="Johannesson H."/>
        </authorList>
    </citation>
    <scope>NUCLEOTIDE SEQUENCE</scope>
    <source>
        <strain evidence="9">CBS 123565</strain>
    </source>
</reference>
<dbReference type="PANTHER" id="PTHR46077:SF1">
    <property type="entry name" value="TOP1 BINDING ARGININE_SERINE RICH PROTEIN, E3 UBIQUITIN LIGASE"/>
    <property type="match status" value="1"/>
</dbReference>
<feature type="non-terminal residue" evidence="9">
    <location>
        <position position="312"/>
    </location>
</feature>
<dbReference type="SUPFAM" id="SSF57850">
    <property type="entry name" value="RING/U-box"/>
    <property type="match status" value="1"/>
</dbReference>
<evidence type="ECO:0000313" key="9">
    <source>
        <dbReference type="EMBL" id="KAK4131068.1"/>
    </source>
</evidence>
<organism evidence="9 10">
    <name type="scientific">Trichocladium antarcticum</name>
    <dbReference type="NCBI Taxonomy" id="1450529"/>
    <lineage>
        <taxon>Eukaryota</taxon>
        <taxon>Fungi</taxon>
        <taxon>Dikarya</taxon>
        <taxon>Ascomycota</taxon>
        <taxon>Pezizomycotina</taxon>
        <taxon>Sordariomycetes</taxon>
        <taxon>Sordariomycetidae</taxon>
        <taxon>Sordariales</taxon>
        <taxon>Chaetomiaceae</taxon>
        <taxon>Trichocladium</taxon>
    </lineage>
</organism>
<reference evidence="9" key="1">
    <citation type="journal article" date="2023" name="Mol. Phylogenet. Evol.">
        <title>Genome-scale phylogeny and comparative genomics of the fungal order Sordariales.</title>
        <authorList>
            <person name="Hensen N."/>
            <person name="Bonometti L."/>
            <person name="Westerberg I."/>
            <person name="Brannstrom I.O."/>
            <person name="Guillou S."/>
            <person name="Cros-Aarteil S."/>
            <person name="Calhoun S."/>
            <person name="Haridas S."/>
            <person name="Kuo A."/>
            <person name="Mondo S."/>
            <person name="Pangilinan J."/>
            <person name="Riley R."/>
            <person name="LaButti K."/>
            <person name="Andreopoulos B."/>
            <person name="Lipzen A."/>
            <person name="Chen C."/>
            <person name="Yan M."/>
            <person name="Daum C."/>
            <person name="Ng V."/>
            <person name="Clum A."/>
            <person name="Steindorff A."/>
            <person name="Ohm R.A."/>
            <person name="Martin F."/>
            <person name="Silar P."/>
            <person name="Natvig D.O."/>
            <person name="Lalanne C."/>
            <person name="Gautier V."/>
            <person name="Ament-Velasquez S.L."/>
            <person name="Kruys A."/>
            <person name="Hutchinson M.I."/>
            <person name="Powell A.J."/>
            <person name="Barry K."/>
            <person name="Miller A.N."/>
            <person name="Grigoriev I.V."/>
            <person name="Debuchy R."/>
            <person name="Gladieux P."/>
            <person name="Hiltunen Thoren M."/>
            <person name="Johannesson H."/>
        </authorList>
    </citation>
    <scope>NUCLEOTIDE SEQUENCE</scope>
    <source>
        <strain evidence="9">CBS 123565</strain>
    </source>
</reference>
<feature type="domain" description="RING-type" evidence="8">
    <location>
        <begin position="42"/>
        <end position="82"/>
    </location>
</feature>
<evidence type="ECO:0000256" key="2">
    <source>
        <dbReference type="ARBA" id="ARBA00012483"/>
    </source>
</evidence>
<dbReference type="PANTHER" id="PTHR46077">
    <property type="entry name" value="E3 UBIQUITIN-PROTEIN LIGASE TOPORS"/>
    <property type="match status" value="1"/>
</dbReference>
<comment type="caution">
    <text evidence="9">The sequence shown here is derived from an EMBL/GenBank/DDBJ whole genome shotgun (WGS) entry which is preliminary data.</text>
</comment>
<dbReference type="GO" id="GO:0000209">
    <property type="term" value="P:protein polyubiquitination"/>
    <property type="evidence" value="ECO:0007669"/>
    <property type="project" value="TreeGrafter"/>
</dbReference>
<dbReference type="Proteomes" id="UP001304895">
    <property type="component" value="Unassembled WGS sequence"/>
</dbReference>
<feature type="compositionally biased region" description="Basic and acidic residues" evidence="7">
    <location>
        <begin position="146"/>
        <end position="157"/>
    </location>
</feature>
<dbReference type="AlphaFoldDB" id="A0AAN6UDM7"/>
<keyword evidence="6" id="KW-0479">Metal-binding</keyword>
<dbReference type="EMBL" id="MU853428">
    <property type="protein sequence ID" value="KAK4131068.1"/>
    <property type="molecule type" value="Genomic_DNA"/>
</dbReference>
<evidence type="ECO:0000259" key="8">
    <source>
        <dbReference type="PROSITE" id="PS50089"/>
    </source>
</evidence>
<evidence type="ECO:0000256" key="5">
    <source>
        <dbReference type="ARBA" id="ARBA00023163"/>
    </source>
</evidence>
<dbReference type="GO" id="GO:0008270">
    <property type="term" value="F:zinc ion binding"/>
    <property type="evidence" value="ECO:0007669"/>
    <property type="project" value="UniProtKB-KW"/>
</dbReference>
<keyword evidence="10" id="KW-1185">Reference proteome</keyword>
<dbReference type="EC" id="2.3.2.27" evidence="2"/>
<name>A0AAN6UDM7_9PEZI</name>
<evidence type="ECO:0000313" key="10">
    <source>
        <dbReference type="Proteomes" id="UP001304895"/>
    </source>
</evidence>
<keyword evidence="6" id="KW-0862">Zinc</keyword>
<evidence type="ECO:0000256" key="7">
    <source>
        <dbReference type="SAM" id="MobiDB-lite"/>
    </source>
</evidence>
<protein>
    <recommendedName>
        <fullName evidence="2">RING-type E3 ubiquitin transferase</fullName>
        <ecNumber evidence="2">2.3.2.27</ecNumber>
    </recommendedName>
</protein>
<proteinExistence type="predicted"/>
<evidence type="ECO:0000256" key="4">
    <source>
        <dbReference type="ARBA" id="ARBA00023015"/>
    </source>
</evidence>
<evidence type="ECO:0000256" key="1">
    <source>
        <dbReference type="ARBA" id="ARBA00000900"/>
    </source>
</evidence>
<feature type="non-terminal residue" evidence="9">
    <location>
        <position position="1"/>
    </location>
</feature>
<dbReference type="Gene3D" id="3.30.40.10">
    <property type="entry name" value="Zinc/RING finger domain, C3HC4 (zinc finger)"/>
    <property type="match status" value="1"/>
</dbReference>
<dbReference type="InterPro" id="IPR013083">
    <property type="entry name" value="Znf_RING/FYVE/PHD"/>
</dbReference>
<evidence type="ECO:0000256" key="6">
    <source>
        <dbReference type="PROSITE-ProRule" id="PRU00175"/>
    </source>
</evidence>
<dbReference type="PROSITE" id="PS50089">
    <property type="entry name" value="ZF_RING_2"/>
    <property type="match status" value="1"/>
</dbReference>
<evidence type="ECO:0000256" key="3">
    <source>
        <dbReference type="ARBA" id="ARBA00022679"/>
    </source>
</evidence>
<dbReference type="GO" id="GO:0061630">
    <property type="term" value="F:ubiquitin protein ligase activity"/>
    <property type="evidence" value="ECO:0007669"/>
    <property type="project" value="UniProtKB-EC"/>
</dbReference>
<comment type="catalytic activity">
    <reaction evidence="1">
        <text>S-ubiquitinyl-[E2 ubiquitin-conjugating enzyme]-L-cysteine + [acceptor protein]-L-lysine = [E2 ubiquitin-conjugating enzyme]-L-cysteine + N(6)-ubiquitinyl-[acceptor protein]-L-lysine.</text>
        <dbReference type="EC" id="2.3.2.27"/>
    </reaction>
</comment>
<keyword evidence="3" id="KW-0808">Transferase</keyword>
<keyword evidence="4" id="KW-0805">Transcription regulation</keyword>
<accession>A0AAN6UDM7</accession>
<dbReference type="GO" id="GO:0006513">
    <property type="term" value="P:protein monoubiquitination"/>
    <property type="evidence" value="ECO:0007669"/>
    <property type="project" value="TreeGrafter"/>
</dbReference>
<sequence>DNSADIQTRVLQTTLANIQTSRQTQSAADVPADVPADAPECCVICLDSISDPCAALPCTHAHFDFLCLVSWLQEHPNCPLCKADVYKVRHADPQNGESFYRVPNAGKTPDSTTRRDEPAAAHNRQAYTDSAPPRRFTSRNGILLDTGRRYTRPRDPTPRSPPTPSEAIQRRRHIYRHNLYSLHIGSNRHSRYRPAPTPTQLSSTPHLLTRARLWLRRELQVFTFLSSPSTTTTTTTNTNTTNNNAEFLLEYLVAILKTVDIQGAAGAGQAEALLAGFLGRRAHARLFLHELCCWLRSPAAGLTAWDREVQYP</sequence>